<comment type="subcellular location">
    <subcellularLocation>
        <location evidence="1">Periplasm</location>
    </subcellularLocation>
</comment>
<dbReference type="Proteomes" id="UP000008898">
    <property type="component" value="Chromosome"/>
</dbReference>
<keyword evidence="3" id="KW-0574">Periplasm</keyword>
<dbReference type="InterPro" id="IPR008929">
    <property type="entry name" value="Chondroitin_lyas"/>
</dbReference>
<reference evidence="8" key="1">
    <citation type="submission" date="2009-07" db="EMBL/GenBank/DDBJ databases">
        <title>Complete genome sequence of Zobellia galactanivorans Dsij.</title>
        <authorList>
            <consortium name="Genoscope - CEA"/>
        </authorList>
    </citation>
    <scope>NUCLEOTIDE SEQUENCE [LARGE SCALE GENOMIC DNA]</scope>
    <source>
        <strain evidence="8">DSM 12802 / CCUG 47099 / CIP 106680 / NCIMB 13871 / Dsij</strain>
    </source>
</reference>
<dbReference type="GO" id="GO:0042597">
    <property type="term" value="C:periplasmic space"/>
    <property type="evidence" value="ECO:0007669"/>
    <property type="project" value="UniProtKB-SubCell"/>
</dbReference>
<dbReference type="GO" id="GO:0016829">
    <property type="term" value="F:lyase activity"/>
    <property type="evidence" value="ECO:0007669"/>
    <property type="project" value="UniProtKB-KW"/>
</dbReference>
<feature type="domain" description="Heparinase II/III-like C-terminal" evidence="5">
    <location>
        <begin position="404"/>
        <end position="631"/>
    </location>
</feature>
<feature type="domain" description="Heparin-sulfate lyase N-terminal" evidence="6">
    <location>
        <begin position="61"/>
        <end position="320"/>
    </location>
</feature>
<dbReference type="EMBL" id="FP476056">
    <property type="protein sequence ID" value="CAZ96066.1"/>
    <property type="molecule type" value="Genomic_DNA"/>
</dbReference>
<sequence>MSLPEVVYRVRTALKKKKDQRFKMGYLPKGNLNHLPKPLFFAPRTEEEIVLRDYSIFGHGLNYQQAIDWHKDLMDGREFPKKFSFDIDTRSGKNGTVKVVWEVNRLQYLVHICHKYHQSKDKKYLDLFVQHIEDWHKANPYLTGVNWYSNIEVNIRIINWVFCWEMIGANELMASDADFKKFAETTWLPLIELHARHAYRYESKYSSSNNHLIAEASGLFIAGCYWSFKDSDRWVKKGQAILEEEIEKQHSANGINKEEASEYIQFITDFFLIAFLIGERSGHGFSKTYTHTLKTIFDYIYHLMDMGGNVPYYGDDDDGKVISLTTDESHFNNFRSLLTSAAIVFKDPKYKGKAPLFDLKNQVLFGDAGRQIFDSLVVPQKVEPKTVLYKNEGHFFIKKGSDNSEVYLHVDIAPLGYLSIAAHGHADALSFFLNIDGKPYIIDPGTYTYHSFPEWRAYFKGTLAHNTVRIDGLDQSVNGGPCLWLNHYQTEVLEVKDTPEEIVLKGSHNGYAQQGVQHIRTYTIDKKDDSILIVDELNTENNEPHTYEYPLHLHPDIQIEQVGANQFTIEHHGERKVSVLLDKRLSPEIVRGSKSPLLGWFSPSFLQKQPTSVIYSKIEVSGNLQLTTKINVQKK</sequence>
<organism evidence="7 8">
    <name type="scientific">Zobellia galactanivorans (strain DSM 12802 / CCUG 47099 / CIP 106680 / NCIMB 13871 / Dsij)</name>
    <dbReference type="NCBI Taxonomy" id="63186"/>
    <lineage>
        <taxon>Bacteria</taxon>
        <taxon>Pseudomonadati</taxon>
        <taxon>Bacteroidota</taxon>
        <taxon>Flavobacteriia</taxon>
        <taxon>Flavobacteriales</taxon>
        <taxon>Flavobacteriaceae</taxon>
        <taxon>Zobellia</taxon>
    </lineage>
</organism>
<protein>
    <submittedName>
        <fullName evidence="7">Polysaccharide lyase, family PL12</fullName>
        <ecNumber evidence="7">4.2.2.-</ecNumber>
    </submittedName>
</protein>
<evidence type="ECO:0000256" key="4">
    <source>
        <dbReference type="ARBA" id="ARBA00023239"/>
    </source>
</evidence>
<reference evidence="7 8" key="2">
    <citation type="journal article" date="2012" name="Environ. Microbiol.">
        <title>Characterization of the first alginolytic operons in a marine bacterium: from their emergence in marine Flavobacteriia to their independent transfers to marine Proteobacteria and human gut Bacteroides.</title>
        <authorList>
            <person name="Thomas F."/>
            <person name="Barbeyron T."/>
            <person name="Tonon T."/>
            <person name="Genicot S."/>
            <person name="Czjzek M."/>
            <person name="Michel G."/>
        </authorList>
    </citation>
    <scope>NUCLEOTIDE SEQUENCE [LARGE SCALE GENOMIC DNA]</scope>
    <source>
        <strain evidence="8">DSM 12802 / CCUG 47099 / CIP 106680 / NCIMB 13871 / Dsij</strain>
    </source>
</reference>
<dbReference type="KEGG" id="zga:ZOBELLIA_1989"/>
<gene>
    <name evidence="7" type="ordered locus">zobellia_1989</name>
</gene>
<evidence type="ECO:0000259" key="6">
    <source>
        <dbReference type="Pfam" id="PF16889"/>
    </source>
</evidence>
<accession>G0L5A0</accession>
<proteinExistence type="predicted"/>
<dbReference type="AlphaFoldDB" id="G0L5A0"/>
<dbReference type="PANTHER" id="PTHR39210:SF1">
    <property type="entry name" value="HEPARIN-SULFATE LYASE"/>
    <property type="match status" value="1"/>
</dbReference>
<dbReference type="Pfam" id="PF16889">
    <property type="entry name" value="Hepar_II_III_N"/>
    <property type="match status" value="1"/>
</dbReference>
<dbReference type="EC" id="4.2.2.-" evidence="7"/>
<evidence type="ECO:0000313" key="8">
    <source>
        <dbReference type="Proteomes" id="UP000008898"/>
    </source>
</evidence>
<evidence type="ECO:0000313" key="7">
    <source>
        <dbReference type="EMBL" id="CAZ96066.1"/>
    </source>
</evidence>
<dbReference type="HOGENOM" id="CLU_022012_0_1_10"/>
<dbReference type="InterPro" id="IPR012480">
    <property type="entry name" value="Hepar_II_III_C"/>
</dbReference>
<keyword evidence="8" id="KW-1185">Reference proteome</keyword>
<evidence type="ECO:0000256" key="2">
    <source>
        <dbReference type="ARBA" id="ARBA00022729"/>
    </source>
</evidence>
<evidence type="ECO:0000256" key="3">
    <source>
        <dbReference type="ARBA" id="ARBA00022764"/>
    </source>
</evidence>
<dbReference type="PANTHER" id="PTHR39210">
    <property type="entry name" value="HEPARIN-SULFATE LYASE"/>
    <property type="match status" value="1"/>
</dbReference>
<evidence type="ECO:0000256" key="1">
    <source>
        <dbReference type="ARBA" id="ARBA00004418"/>
    </source>
</evidence>
<dbReference type="Gene3D" id="2.70.98.70">
    <property type="match status" value="1"/>
</dbReference>
<dbReference type="STRING" id="63186.ZOBELLIA_1989"/>
<keyword evidence="4 7" id="KW-0456">Lyase</keyword>
<name>G0L5A0_ZOBGA</name>
<keyword evidence="2" id="KW-0732">Signal</keyword>
<dbReference type="SUPFAM" id="SSF48230">
    <property type="entry name" value="Chondroitin AC/alginate lyase"/>
    <property type="match status" value="1"/>
</dbReference>
<evidence type="ECO:0000259" key="5">
    <source>
        <dbReference type="Pfam" id="PF07940"/>
    </source>
</evidence>
<dbReference type="InterPro" id="IPR031680">
    <property type="entry name" value="Hepar_II_III_N"/>
</dbReference>
<dbReference type="Pfam" id="PF07940">
    <property type="entry name" value="Hepar_II_III_C"/>
    <property type="match status" value="1"/>
</dbReference>
<dbReference type="PATRIC" id="fig|63186.3.peg.1958"/>
<dbReference type="Gene3D" id="1.50.10.100">
    <property type="entry name" value="Chondroitin AC/alginate lyase"/>
    <property type="match status" value="1"/>
</dbReference>